<dbReference type="AlphaFoldDB" id="A0A1Y0EM57"/>
<organism evidence="1 2">
    <name type="scientific">Comamonas serinivorans</name>
    <dbReference type="NCBI Taxonomy" id="1082851"/>
    <lineage>
        <taxon>Bacteria</taxon>
        <taxon>Pseudomonadati</taxon>
        <taxon>Pseudomonadota</taxon>
        <taxon>Betaproteobacteria</taxon>
        <taxon>Burkholderiales</taxon>
        <taxon>Comamonadaceae</taxon>
        <taxon>Comamonas</taxon>
    </lineage>
</organism>
<gene>
    <name evidence="1" type="ORF">CCO03_08640</name>
</gene>
<evidence type="ECO:0000313" key="2">
    <source>
        <dbReference type="Proteomes" id="UP000196138"/>
    </source>
</evidence>
<proteinExistence type="predicted"/>
<reference evidence="1 2" key="1">
    <citation type="submission" date="2017-05" db="EMBL/GenBank/DDBJ databases">
        <authorList>
            <person name="Song R."/>
            <person name="Chenine A.L."/>
            <person name="Ruprecht R.M."/>
        </authorList>
    </citation>
    <scope>NUCLEOTIDE SEQUENCE [LARGE SCALE GENOMIC DNA]</scope>
    <source>
        <strain evidence="1 2">DSM 26136</strain>
    </source>
</reference>
<evidence type="ECO:0000313" key="1">
    <source>
        <dbReference type="EMBL" id="ARU04734.1"/>
    </source>
</evidence>
<dbReference type="Proteomes" id="UP000196138">
    <property type="component" value="Chromosome"/>
</dbReference>
<dbReference type="RefSeq" id="WP_087279894.1">
    <property type="nucleotide sequence ID" value="NZ_CP021455.1"/>
</dbReference>
<dbReference type="KEGG" id="cser:CCO03_08640"/>
<dbReference type="OrthoDB" id="8410940at2"/>
<keyword evidence="2" id="KW-1185">Reference proteome</keyword>
<sequence>MKAQEMNVPGYEKLAEVLQAAYEQAAGGKGHERHANGLPFHEQPMQTINREQGSIDGFLFQARKKAIEARGLPAPRAQAELLGAINYLAGAVIALDTWGAGTLPVKGELADSAQPIEPIRAPTVPELADALMEEHPHSAIAAVAATTLVVQAYELESIGAGGVQPLRSKPDLVSLPVVDPESKPWYPDDRNWIEVPEGCVACPVDHPGVMVDVLLREEREERDWYSMREAAESWWWEDVVAYTTEVPNA</sequence>
<accession>A0A1Y0EM57</accession>
<name>A0A1Y0EM57_9BURK</name>
<protein>
    <submittedName>
        <fullName evidence="1">Uncharacterized protein</fullName>
    </submittedName>
</protein>
<dbReference type="EMBL" id="CP021455">
    <property type="protein sequence ID" value="ARU04734.1"/>
    <property type="molecule type" value="Genomic_DNA"/>
</dbReference>